<dbReference type="SUPFAM" id="SSF90123">
    <property type="entry name" value="ABC transporter transmembrane region"/>
    <property type="match status" value="1"/>
</dbReference>
<evidence type="ECO:0000256" key="3">
    <source>
        <dbReference type="ARBA" id="ARBA00022989"/>
    </source>
</evidence>
<evidence type="ECO:0000259" key="6">
    <source>
        <dbReference type="PROSITE" id="PS50929"/>
    </source>
</evidence>
<feature type="domain" description="ABC transmembrane type-1" evidence="6">
    <location>
        <begin position="18"/>
        <end position="290"/>
    </location>
</feature>
<comment type="subcellular location">
    <subcellularLocation>
        <location evidence="1">Cell membrane</location>
        <topology evidence="1">Multi-pass membrane protein</topology>
    </subcellularLocation>
</comment>
<feature type="transmembrane region" description="Helical" evidence="5">
    <location>
        <begin position="12"/>
        <end position="30"/>
    </location>
</feature>
<comment type="caution">
    <text evidence="7">The sequence shown here is derived from an EMBL/GenBank/DDBJ whole genome shotgun (WGS) entry which is preliminary data.</text>
</comment>
<name>A0A9W6N9C1_9HYPH</name>
<keyword evidence="3 5" id="KW-1133">Transmembrane helix</keyword>
<evidence type="ECO:0000313" key="8">
    <source>
        <dbReference type="Proteomes" id="UP001143330"/>
    </source>
</evidence>
<gene>
    <name evidence="7" type="ORF">GCM10017653_04740</name>
</gene>
<evidence type="ECO:0000313" key="7">
    <source>
        <dbReference type="EMBL" id="GLK82405.1"/>
    </source>
</evidence>
<dbReference type="RefSeq" id="WP_213363039.1">
    <property type="nucleotide sequence ID" value="NZ_BSFM01000003.1"/>
</dbReference>
<accession>A0A9W6N9C1</accession>
<evidence type="ECO:0000256" key="5">
    <source>
        <dbReference type="SAM" id="Phobius"/>
    </source>
</evidence>
<reference evidence="7" key="1">
    <citation type="journal article" date="2014" name="Int. J. Syst. Evol. Microbiol.">
        <title>Complete genome sequence of Corynebacterium casei LMG S-19264T (=DSM 44701T), isolated from a smear-ripened cheese.</title>
        <authorList>
            <consortium name="US DOE Joint Genome Institute (JGI-PGF)"/>
            <person name="Walter F."/>
            <person name="Albersmeier A."/>
            <person name="Kalinowski J."/>
            <person name="Ruckert C."/>
        </authorList>
    </citation>
    <scope>NUCLEOTIDE SEQUENCE</scope>
    <source>
        <strain evidence="7">VKM B-2789</strain>
    </source>
</reference>
<dbReference type="Gene3D" id="1.20.1560.10">
    <property type="entry name" value="ABC transporter type 1, transmembrane domain"/>
    <property type="match status" value="1"/>
</dbReference>
<dbReference type="GO" id="GO:0140359">
    <property type="term" value="F:ABC-type transporter activity"/>
    <property type="evidence" value="ECO:0007669"/>
    <property type="project" value="InterPro"/>
</dbReference>
<reference evidence="7" key="2">
    <citation type="submission" date="2023-01" db="EMBL/GenBank/DDBJ databases">
        <authorList>
            <person name="Sun Q."/>
            <person name="Evtushenko L."/>
        </authorList>
    </citation>
    <scope>NUCLEOTIDE SEQUENCE</scope>
    <source>
        <strain evidence="7">VKM B-2789</strain>
    </source>
</reference>
<sequence>MPNSLLRFVWRVSGWHQLALILISGLVLAIDIVPIELQRRIVNDTVGGGAFQPILALVAAYLAVIVTEGLLKLALNMYRNWIGEFSVRWLREAVFAAARCRGDEPISPETEGIQLSIVLDEAEPVGGFVGESISETVLQAGVLVIVAVYLLYLQPVMALVIAGVFIPQMMFFPLMQERINRRIASRIMLFRAISTGIVDAGSARDTDGSQYRNIMSIYRTNMSIYWLKYTMNLLMNLMAHGGIAAILALGGYLVVTGQTEMGTVVAFLAALAKVNDPWGELVTWYRDLRAAQVKYALVRDAAAAGAIDVGRDGLPFPGRSGAATDGYRWTT</sequence>
<protein>
    <recommendedName>
        <fullName evidence="6">ABC transmembrane type-1 domain-containing protein</fullName>
    </recommendedName>
</protein>
<proteinExistence type="predicted"/>
<dbReference type="InterPro" id="IPR011527">
    <property type="entry name" value="ABC1_TM_dom"/>
</dbReference>
<keyword evidence="8" id="KW-1185">Reference proteome</keyword>
<evidence type="ECO:0000256" key="4">
    <source>
        <dbReference type="ARBA" id="ARBA00023136"/>
    </source>
</evidence>
<dbReference type="InterPro" id="IPR036640">
    <property type="entry name" value="ABC1_TM_sf"/>
</dbReference>
<feature type="transmembrane region" description="Helical" evidence="5">
    <location>
        <begin position="233"/>
        <end position="255"/>
    </location>
</feature>
<dbReference type="Proteomes" id="UP001143330">
    <property type="component" value="Unassembled WGS sequence"/>
</dbReference>
<keyword evidence="2 5" id="KW-0812">Transmembrane</keyword>
<organism evidence="7 8">
    <name type="scientific">Ancylobacter defluvii</name>
    <dbReference type="NCBI Taxonomy" id="1282440"/>
    <lineage>
        <taxon>Bacteria</taxon>
        <taxon>Pseudomonadati</taxon>
        <taxon>Pseudomonadota</taxon>
        <taxon>Alphaproteobacteria</taxon>
        <taxon>Hyphomicrobiales</taxon>
        <taxon>Xanthobacteraceae</taxon>
        <taxon>Ancylobacter</taxon>
    </lineage>
</organism>
<feature type="transmembrane region" description="Helical" evidence="5">
    <location>
        <begin position="50"/>
        <end position="71"/>
    </location>
</feature>
<evidence type="ECO:0000256" key="1">
    <source>
        <dbReference type="ARBA" id="ARBA00004651"/>
    </source>
</evidence>
<dbReference type="GO" id="GO:0005886">
    <property type="term" value="C:plasma membrane"/>
    <property type="evidence" value="ECO:0007669"/>
    <property type="project" value="UniProtKB-SubCell"/>
</dbReference>
<dbReference type="AlphaFoldDB" id="A0A9W6N9C1"/>
<dbReference type="PROSITE" id="PS50929">
    <property type="entry name" value="ABC_TM1F"/>
    <property type="match status" value="1"/>
</dbReference>
<dbReference type="GO" id="GO:0005524">
    <property type="term" value="F:ATP binding"/>
    <property type="evidence" value="ECO:0007669"/>
    <property type="project" value="InterPro"/>
</dbReference>
<keyword evidence="4 5" id="KW-0472">Membrane</keyword>
<evidence type="ECO:0000256" key="2">
    <source>
        <dbReference type="ARBA" id="ARBA00022692"/>
    </source>
</evidence>
<dbReference type="EMBL" id="BSFM01000003">
    <property type="protein sequence ID" value="GLK82405.1"/>
    <property type="molecule type" value="Genomic_DNA"/>
</dbReference>